<dbReference type="InterPro" id="IPR035972">
    <property type="entry name" value="GLA-like_dom_SF"/>
</dbReference>
<dbReference type="PROSITE" id="PS50998">
    <property type="entry name" value="GLA_2"/>
    <property type="match status" value="1"/>
</dbReference>
<dbReference type="SUPFAM" id="SSF57630">
    <property type="entry name" value="GLA-domain"/>
    <property type="match status" value="1"/>
</dbReference>
<evidence type="ECO:0000313" key="5">
    <source>
        <dbReference type="EMBL" id="CAH1272918.1"/>
    </source>
</evidence>
<feature type="domain" description="Gla" evidence="4">
    <location>
        <begin position="246"/>
        <end position="280"/>
    </location>
</feature>
<dbReference type="InterPro" id="IPR017857">
    <property type="entry name" value="Coagulation_fac-like_Gla_dom"/>
</dbReference>
<accession>A0A8K0F2U2</accession>
<evidence type="ECO:0000256" key="3">
    <source>
        <dbReference type="SAM" id="SignalP"/>
    </source>
</evidence>
<evidence type="ECO:0000259" key="4">
    <source>
        <dbReference type="PROSITE" id="PS50998"/>
    </source>
</evidence>
<feature type="region of interest" description="Disordered" evidence="2">
    <location>
        <begin position="222"/>
        <end position="241"/>
    </location>
</feature>
<proteinExistence type="predicted"/>
<evidence type="ECO:0000256" key="1">
    <source>
        <dbReference type="ARBA" id="ARBA00023157"/>
    </source>
</evidence>
<dbReference type="Pfam" id="PF00594">
    <property type="entry name" value="Gla"/>
    <property type="match status" value="1"/>
</dbReference>
<dbReference type="GO" id="GO:0005509">
    <property type="term" value="F:calcium ion binding"/>
    <property type="evidence" value="ECO:0007669"/>
    <property type="project" value="InterPro"/>
</dbReference>
<dbReference type="OrthoDB" id="9379732at2759"/>
<gene>
    <name evidence="5" type="primary">Hypp5003</name>
    <name evidence="5" type="ORF">BLAG_LOCUS24425</name>
</gene>
<sequence>MSSDSSNIKFLFALTFWLSMSSLQKPVSAGGVLKTWLLDVSPKTSGDADVTLTHVRLCVEPSRCTPWRPSRMRRSAVWADYLAHQSEYVGDVSFDNWPTPVTLEARSVRSRSPSAPHVVSTEAFVTRLPARANPSTVHTLQACGEAGCVLLAVNTGCADDFYGPTCGAFCRVEPGRNARCHPDTGVRVCERGGQGRPATRKATMFRVLLLSTREANSFLARPRSRRGNAEGPFAEAPTWMGGPGDNLERECIEETCNREEAHECFENDERTVSLPHEIQSLGPCHTCAYVKVRGEHTSTGLLDVIVEMAYLALDDDLSAEVLREDKLHRN</sequence>
<keyword evidence="3" id="KW-0732">Signal</keyword>
<keyword evidence="1" id="KW-1015">Disulfide bond</keyword>
<dbReference type="EMBL" id="OV696694">
    <property type="protein sequence ID" value="CAH1272918.1"/>
    <property type="molecule type" value="Genomic_DNA"/>
</dbReference>
<evidence type="ECO:0000256" key="2">
    <source>
        <dbReference type="SAM" id="MobiDB-lite"/>
    </source>
</evidence>
<dbReference type="Gene3D" id="4.10.740.10">
    <property type="entry name" value="Coagulation Factor IX"/>
    <property type="match status" value="1"/>
</dbReference>
<dbReference type="InterPro" id="IPR000294">
    <property type="entry name" value="GLA_domain"/>
</dbReference>
<reference evidence="5" key="1">
    <citation type="submission" date="2022-01" db="EMBL/GenBank/DDBJ databases">
        <authorList>
            <person name="Braso-Vives M."/>
        </authorList>
    </citation>
    <scope>NUCLEOTIDE SEQUENCE</scope>
</reference>
<feature type="signal peptide" evidence="3">
    <location>
        <begin position="1"/>
        <end position="29"/>
    </location>
</feature>
<feature type="chain" id="PRO_5035437518" evidence="3">
    <location>
        <begin position="30"/>
        <end position="330"/>
    </location>
</feature>
<keyword evidence="6" id="KW-1185">Reference proteome</keyword>
<organism evidence="5 6">
    <name type="scientific">Branchiostoma lanceolatum</name>
    <name type="common">Common lancelet</name>
    <name type="synonym">Amphioxus lanceolatum</name>
    <dbReference type="NCBI Taxonomy" id="7740"/>
    <lineage>
        <taxon>Eukaryota</taxon>
        <taxon>Metazoa</taxon>
        <taxon>Chordata</taxon>
        <taxon>Cephalochordata</taxon>
        <taxon>Leptocardii</taxon>
        <taxon>Amphioxiformes</taxon>
        <taxon>Branchiostomatidae</taxon>
        <taxon>Branchiostoma</taxon>
    </lineage>
</organism>
<name>A0A8K0F2U2_BRALA</name>
<protein>
    <submittedName>
        <fullName evidence="5">Hypp5003 protein</fullName>
    </submittedName>
</protein>
<evidence type="ECO:0000313" key="6">
    <source>
        <dbReference type="Proteomes" id="UP000838412"/>
    </source>
</evidence>
<dbReference type="GO" id="GO:0005576">
    <property type="term" value="C:extracellular region"/>
    <property type="evidence" value="ECO:0007669"/>
    <property type="project" value="InterPro"/>
</dbReference>
<dbReference type="AlphaFoldDB" id="A0A8K0F2U2"/>
<dbReference type="Proteomes" id="UP000838412">
    <property type="component" value="Chromosome 9"/>
</dbReference>
<dbReference type="SMART" id="SM00069">
    <property type="entry name" value="GLA"/>
    <property type="match status" value="1"/>
</dbReference>